<evidence type="ECO:0000256" key="8">
    <source>
        <dbReference type="ARBA" id="ARBA00023136"/>
    </source>
</evidence>
<evidence type="ECO:0000256" key="10">
    <source>
        <dbReference type="PROSITE-ProRule" id="PRU00473"/>
    </source>
</evidence>
<dbReference type="EMBL" id="PIPL01000001">
    <property type="protein sequence ID" value="RUO25985.1"/>
    <property type="molecule type" value="Genomic_DNA"/>
</dbReference>
<gene>
    <name evidence="13" type="ORF">CWE09_04455</name>
</gene>
<dbReference type="InterPro" id="IPR011250">
    <property type="entry name" value="OMP/PagP_B-barrel"/>
</dbReference>
<dbReference type="Pfam" id="PF13505">
    <property type="entry name" value="OMP_b-brl"/>
    <property type="match status" value="1"/>
</dbReference>
<comment type="caution">
    <text evidence="13">The sequence shown here is derived from an EMBL/GenBank/DDBJ whole genome shotgun (WGS) entry which is preliminary data.</text>
</comment>
<evidence type="ECO:0000313" key="14">
    <source>
        <dbReference type="Proteomes" id="UP000288293"/>
    </source>
</evidence>
<organism evidence="13 14">
    <name type="scientific">Aliidiomarina minuta</name>
    <dbReference type="NCBI Taxonomy" id="880057"/>
    <lineage>
        <taxon>Bacteria</taxon>
        <taxon>Pseudomonadati</taxon>
        <taxon>Pseudomonadota</taxon>
        <taxon>Gammaproteobacteria</taxon>
        <taxon>Alteromonadales</taxon>
        <taxon>Idiomarinaceae</taxon>
        <taxon>Aliidiomarina</taxon>
    </lineage>
</organism>
<feature type="chain" id="PRO_5019309295" description="OmpA-like domain-containing protein" evidence="11">
    <location>
        <begin position="25"/>
        <end position="484"/>
    </location>
</feature>
<dbReference type="InterPro" id="IPR027385">
    <property type="entry name" value="Beta-barrel_OMP"/>
</dbReference>
<evidence type="ECO:0000256" key="7">
    <source>
        <dbReference type="ARBA" id="ARBA00023114"/>
    </source>
</evidence>
<accession>A0A432W7F3</accession>
<dbReference type="SUPFAM" id="SSF103088">
    <property type="entry name" value="OmpA-like"/>
    <property type="match status" value="2"/>
</dbReference>
<evidence type="ECO:0000256" key="5">
    <source>
        <dbReference type="ARBA" id="ARBA00022729"/>
    </source>
</evidence>
<keyword evidence="6" id="KW-0406">Ion transport</keyword>
<keyword evidence="2" id="KW-0813">Transport</keyword>
<protein>
    <recommendedName>
        <fullName evidence="12">OmpA-like domain-containing protein</fullName>
    </recommendedName>
</protein>
<dbReference type="PROSITE" id="PS01068">
    <property type="entry name" value="OMPA_1"/>
    <property type="match status" value="1"/>
</dbReference>
<name>A0A432W7F3_9GAMM</name>
<dbReference type="Pfam" id="PF00691">
    <property type="entry name" value="OmpA"/>
    <property type="match status" value="2"/>
</dbReference>
<dbReference type="AlphaFoldDB" id="A0A432W7F3"/>
<evidence type="ECO:0000256" key="11">
    <source>
        <dbReference type="SAM" id="SignalP"/>
    </source>
</evidence>
<reference evidence="13 14" key="1">
    <citation type="journal article" date="2011" name="Front. Microbiol.">
        <title>Genomic signatures of strain selection and enhancement in Bacillus atrophaeus var. globigii, a historical biowarfare simulant.</title>
        <authorList>
            <person name="Gibbons H.S."/>
            <person name="Broomall S.M."/>
            <person name="McNew L.A."/>
            <person name="Daligault H."/>
            <person name="Chapman C."/>
            <person name="Bruce D."/>
            <person name="Karavis M."/>
            <person name="Krepps M."/>
            <person name="McGregor P.A."/>
            <person name="Hong C."/>
            <person name="Park K.H."/>
            <person name="Akmal A."/>
            <person name="Feldman A."/>
            <person name="Lin J.S."/>
            <person name="Chang W.E."/>
            <person name="Higgs B.W."/>
            <person name="Demirev P."/>
            <person name="Lindquist J."/>
            <person name="Liem A."/>
            <person name="Fochler E."/>
            <person name="Read T.D."/>
            <person name="Tapia R."/>
            <person name="Johnson S."/>
            <person name="Bishop-Lilly K.A."/>
            <person name="Detter C."/>
            <person name="Han C."/>
            <person name="Sozhamannan S."/>
            <person name="Rosenzweig C.N."/>
            <person name="Skowronski E.W."/>
        </authorList>
    </citation>
    <scope>NUCLEOTIDE SEQUENCE [LARGE SCALE GENOMIC DNA]</scope>
    <source>
        <strain evidence="13 14">MLST1</strain>
    </source>
</reference>
<dbReference type="GO" id="GO:0006811">
    <property type="term" value="P:monoatomic ion transport"/>
    <property type="evidence" value="ECO:0007669"/>
    <property type="project" value="UniProtKB-KW"/>
</dbReference>
<dbReference type="CDD" id="cd07185">
    <property type="entry name" value="OmpA_C-like"/>
    <property type="match status" value="2"/>
</dbReference>
<dbReference type="InterPro" id="IPR050330">
    <property type="entry name" value="Bact_OuterMem_StrucFunc"/>
</dbReference>
<keyword evidence="4" id="KW-0812">Transmembrane</keyword>
<dbReference type="GO" id="GO:0046930">
    <property type="term" value="C:pore complex"/>
    <property type="evidence" value="ECO:0007669"/>
    <property type="project" value="UniProtKB-KW"/>
</dbReference>
<dbReference type="Gene3D" id="3.30.1330.60">
    <property type="entry name" value="OmpA-like domain"/>
    <property type="match status" value="2"/>
</dbReference>
<dbReference type="PANTHER" id="PTHR30329:SF21">
    <property type="entry name" value="LIPOPROTEIN YIAD-RELATED"/>
    <property type="match status" value="1"/>
</dbReference>
<dbReference type="PRINTS" id="PR01021">
    <property type="entry name" value="OMPADOMAIN"/>
</dbReference>
<dbReference type="InterPro" id="IPR006690">
    <property type="entry name" value="OMPA-like_CS"/>
</dbReference>
<dbReference type="InterPro" id="IPR006665">
    <property type="entry name" value="OmpA-like"/>
</dbReference>
<evidence type="ECO:0000256" key="9">
    <source>
        <dbReference type="ARBA" id="ARBA00023237"/>
    </source>
</evidence>
<comment type="subcellular location">
    <subcellularLocation>
        <location evidence="1">Cell outer membrane</location>
        <topology evidence="1">Multi-pass membrane protein</topology>
    </subcellularLocation>
</comment>
<evidence type="ECO:0000256" key="4">
    <source>
        <dbReference type="ARBA" id="ARBA00022692"/>
    </source>
</evidence>
<evidence type="ECO:0000256" key="6">
    <source>
        <dbReference type="ARBA" id="ARBA00023065"/>
    </source>
</evidence>
<evidence type="ECO:0000313" key="13">
    <source>
        <dbReference type="EMBL" id="RUO25985.1"/>
    </source>
</evidence>
<evidence type="ECO:0000256" key="3">
    <source>
        <dbReference type="ARBA" id="ARBA00022452"/>
    </source>
</evidence>
<dbReference type="InterPro" id="IPR006664">
    <property type="entry name" value="OMP_bac"/>
</dbReference>
<keyword evidence="14" id="KW-1185">Reference proteome</keyword>
<dbReference type="SUPFAM" id="SSF56925">
    <property type="entry name" value="OMPA-like"/>
    <property type="match status" value="1"/>
</dbReference>
<dbReference type="InterPro" id="IPR036737">
    <property type="entry name" value="OmpA-like_sf"/>
</dbReference>
<dbReference type="Proteomes" id="UP000288293">
    <property type="component" value="Unassembled WGS sequence"/>
</dbReference>
<proteinExistence type="predicted"/>
<dbReference type="Gene3D" id="2.40.160.20">
    <property type="match status" value="1"/>
</dbReference>
<feature type="domain" description="OmpA-like" evidence="12">
    <location>
        <begin position="242"/>
        <end position="360"/>
    </location>
</feature>
<feature type="domain" description="OmpA-like" evidence="12">
    <location>
        <begin position="371"/>
        <end position="484"/>
    </location>
</feature>
<keyword evidence="5 11" id="KW-0732">Signal</keyword>
<dbReference type="PANTHER" id="PTHR30329">
    <property type="entry name" value="STATOR ELEMENT OF FLAGELLAR MOTOR COMPLEX"/>
    <property type="match status" value="1"/>
</dbReference>
<evidence type="ECO:0000259" key="12">
    <source>
        <dbReference type="PROSITE" id="PS51123"/>
    </source>
</evidence>
<keyword evidence="7" id="KW-0626">Porin</keyword>
<dbReference type="OrthoDB" id="9805832at2"/>
<feature type="signal peptide" evidence="11">
    <location>
        <begin position="1"/>
        <end position="24"/>
    </location>
</feature>
<dbReference type="RefSeq" id="WP_126802802.1">
    <property type="nucleotide sequence ID" value="NZ_PIPL01000001.1"/>
</dbReference>
<sequence length="484" mass="53080">MKMNKITQAISTVALVGMILPAMAEEEPTGWFVGAGGGASFASIAESDITADLFAAGFETTEFSENDRDFGFKLFGGYQFNPNFAVEGGYFDLGSFDYTANTNPDGSLSGALKFSGWNVDLVGMLPLSDRSSLFARIGVHNGRTKASFESSGAVNVQTSEYRSREVDYKIGVGYQYHLSEAVSLRAEVERYRMDDAVGNSSDIDLLSVSAIYRFGARQQSAVETPPAARTRTQTPAPAPPVAATQEYCSALEIQFEIGNENIERANREHMLVLARFLTKYPQTKATIEGHTDNVGNEADNQRLSQQRAQSVANYLVSEHDVAVQRLTAVGYGETRPIADNRTVAGQQANRRINAVIDCAEDVAGLSTLPARTTLAMRLEFDTQDSAVNTKYHRRLENIAKYLQLNPDLIVTLEGHSDNATPATAQEKSQTRAQNVADYLVTHFAVDRSRLNVEGFGATRRDTYNVTASNRQENRRVNIVLGYPE</sequence>
<evidence type="ECO:0000256" key="1">
    <source>
        <dbReference type="ARBA" id="ARBA00004571"/>
    </source>
</evidence>
<keyword evidence="3" id="KW-1134">Transmembrane beta strand</keyword>
<dbReference type="PROSITE" id="PS51123">
    <property type="entry name" value="OMPA_2"/>
    <property type="match status" value="2"/>
</dbReference>
<dbReference type="GO" id="GO:0015288">
    <property type="term" value="F:porin activity"/>
    <property type="evidence" value="ECO:0007669"/>
    <property type="project" value="UniProtKB-KW"/>
</dbReference>
<keyword evidence="9" id="KW-0998">Cell outer membrane</keyword>
<keyword evidence="8 10" id="KW-0472">Membrane</keyword>
<evidence type="ECO:0000256" key="2">
    <source>
        <dbReference type="ARBA" id="ARBA00022448"/>
    </source>
</evidence>
<dbReference type="GO" id="GO:0009279">
    <property type="term" value="C:cell outer membrane"/>
    <property type="evidence" value="ECO:0007669"/>
    <property type="project" value="UniProtKB-SubCell"/>
</dbReference>